<name>A0A915NSW3_9BILA</name>
<evidence type="ECO:0000313" key="3">
    <source>
        <dbReference type="WBParaSite" id="scf7180000421475.g7017"/>
    </source>
</evidence>
<dbReference type="AlphaFoldDB" id="A0A915NSW3"/>
<sequence>PKQQHICSFASLDKQFANKRSFRLGVRKTLILKNTPQKVFAQLCCRSAQIVAATIKFNVVWKEQQKRANVTILSSDLRKVSQKHFRQPPSKNKTKNLGINQLKQIQENQNNNNNIPDILFSENIIKQSEVPTILKTSVKQVLPSVNNNRQPIVAETVGNLGKSAGISSITAPVSNQQPQQQIVPPVPPHRSQKQEQNQQQKEQLNKSSKTSVPLILPDKSILEQFVQNKRDILDQLHEEAEEILSSARDLSTCGTTNKLLNPQKETTTTTTISSLPESKRNSQMLIASIMPPQEAQSLNSSYHSAIQDDLFGNNQINIQQQNRQRQILIIFKLNLDLQTK</sequence>
<reference evidence="3" key="1">
    <citation type="submission" date="2022-11" db="UniProtKB">
        <authorList>
            <consortium name="WormBaseParasite"/>
        </authorList>
    </citation>
    <scope>IDENTIFICATION</scope>
</reference>
<proteinExistence type="predicted"/>
<protein>
    <submittedName>
        <fullName evidence="3">Uncharacterized protein</fullName>
    </submittedName>
</protein>
<keyword evidence="2" id="KW-1185">Reference proteome</keyword>
<feature type="compositionally biased region" description="Low complexity" evidence="1">
    <location>
        <begin position="194"/>
        <end position="209"/>
    </location>
</feature>
<evidence type="ECO:0000256" key="1">
    <source>
        <dbReference type="SAM" id="MobiDB-lite"/>
    </source>
</evidence>
<organism evidence="2 3">
    <name type="scientific">Meloidogyne floridensis</name>
    <dbReference type="NCBI Taxonomy" id="298350"/>
    <lineage>
        <taxon>Eukaryota</taxon>
        <taxon>Metazoa</taxon>
        <taxon>Ecdysozoa</taxon>
        <taxon>Nematoda</taxon>
        <taxon>Chromadorea</taxon>
        <taxon>Rhabditida</taxon>
        <taxon>Tylenchina</taxon>
        <taxon>Tylenchomorpha</taxon>
        <taxon>Tylenchoidea</taxon>
        <taxon>Meloidogynidae</taxon>
        <taxon>Meloidogyninae</taxon>
        <taxon>Meloidogyne</taxon>
    </lineage>
</organism>
<dbReference type="WBParaSite" id="scf7180000421475.g7017">
    <property type="protein sequence ID" value="scf7180000421475.g7017"/>
    <property type="gene ID" value="scf7180000421475.g7017"/>
</dbReference>
<accession>A0A915NSW3</accession>
<dbReference type="Proteomes" id="UP000887560">
    <property type="component" value="Unplaced"/>
</dbReference>
<evidence type="ECO:0000313" key="2">
    <source>
        <dbReference type="Proteomes" id="UP000887560"/>
    </source>
</evidence>
<feature type="region of interest" description="Disordered" evidence="1">
    <location>
        <begin position="172"/>
        <end position="210"/>
    </location>
</feature>